<dbReference type="RefSeq" id="WP_146159378.1">
    <property type="nucleotide sequence ID" value="NZ_PVZC01000002.1"/>
</dbReference>
<feature type="region of interest" description="Disordered" evidence="1">
    <location>
        <begin position="31"/>
        <end position="79"/>
    </location>
</feature>
<dbReference type="Proteomes" id="UP000237846">
    <property type="component" value="Unassembled WGS sequence"/>
</dbReference>
<name>A0A2T0Q9M6_9ACTN</name>
<evidence type="ECO:0000256" key="1">
    <source>
        <dbReference type="SAM" id="MobiDB-lite"/>
    </source>
</evidence>
<dbReference type="EMBL" id="PVZC01000002">
    <property type="protein sequence ID" value="PRY00512.1"/>
    <property type="molecule type" value="Genomic_DNA"/>
</dbReference>
<organism evidence="2 3">
    <name type="scientific">Allonocardiopsis opalescens</name>
    <dbReference type="NCBI Taxonomy" id="1144618"/>
    <lineage>
        <taxon>Bacteria</taxon>
        <taxon>Bacillati</taxon>
        <taxon>Actinomycetota</taxon>
        <taxon>Actinomycetes</taxon>
        <taxon>Streptosporangiales</taxon>
        <taxon>Allonocardiopsis</taxon>
    </lineage>
</organism>
<keyword evidence="3" id="KW-1185">Reference proteome</keyword>
<comment type="caution">
    <text evidence="2">The sequence shown here is derived from an EMBL/GenBank/DDBJ whole genome shotgun (WGS) entry which is preliminary data.</text>
</comment>
<accession>A0A2T0Q9M6</accession>
<gene>
    <name evidence="2" type="ORF">CLV72_102143</name>
</gene>
<protein>
    <submittedName>
        <fullName evidence="2">Uncharacterized protein</fullName>
    </submittedName>
</protein>
<sequence length="79" mass="8808">MSGVRLLLSLDRAFRHDALVAAAYFLAQIEAEQDDQDDDEQRHDDSTEPEPQPARLRPVPDPAAMTKTVFAQADQEAQS</sequence>
<evidence type="ECO:0000313" key="3">
    <source>
        <dbReference type="Proteomes" id="UP000237846"/>
    </source>
</evidence>
<dbReference type="AlphaFoldDB" id="A0A2T0Q9M6"/>
<reference evidence="2 3" key="1">
    <citation type="submission" date="2018-03" db="EMBL/GenBank/DDBJ databases">
        <title>Genomic Encyclopedia of Archaeal and Bacterial Type Strains, Phase II (KMG-II): from individual species to whole genera.</title>
        <authorList>
            <person name="Goeker M."/>
        </authorList>
    </citation>
    <scope>NUCLEOTIDE SEQUENCE [LARGE SCALE GENOMIC DNA]</scope>
    <source>
        <strain evidence="2 3">DSM 45601</strain>
    </source>
</reference>
<proteinExistence type="predicted"/>
<evidence type="ECO:0000313" key="2">
    <source>
        <dbReference type="EMBL" id="PRY00512.1"/>
    </source>
</evidence>